<dbReference type="Pfam" id="PF09351">
    <property type="entry name" value="DUF1993"/>
    <property type="match status" value="1"/>
</dbReference>
<proteinExistence type="predicted"/>
<organism evidence="1 2">
    <name type="scientific">Tahibacter amnicola</name>
    <dbReference type="NCBI Taxonomy" id="2976241"/>
    <lineage>
        <taxon>Bacteria</taxon>
        <taxon>Pseudomonadati</taxon>
        <taxon>Pseudomonadota</taxon>
        <taxon>Gammaproteobacteria</taxon>
        <taxon>Lysobacterales</taxon>
        <taxon>Rhodanobacteraceae</taxon>
        <taxon>Tahibacter</taxon>
    </lineage>
</organism>
<dbReference type="SUPFAM" id="SSF109854">
    <property type="entry name" value="DinB/YfiT-like putative metalloenzymes"/>
    <property type="match status" value="1"/>
</dbReference>
<dbReference type="EMBL" id="CP104694">
    <property type="protein sequence ID" value="UXI69776.1"/>
    <property type="molecule type" value="Genomic_DNA"/>
</dbReference>
<name>A0ABY6BMI7_9GAMM</name>
<sequence>MTLPVHDVAVGTFALMLRNLSKFLDKAEAHATNKGFDVAVLVGARLAPDMLPLSRQIQIASDMAKGAAARLSGTEIPVFEDTESTLAELRERIEKTIRFVEGIDPAKFVGGEFRDITIQVRDRTFEFKGQVYLATWALPNFYFHVTTAYNILRHNGVDLGKRDFLGLV</sequence>
<keyword evidence="2" id="KW-1185">Reference proteome</keyword>
<dbReference type="InterPro" id="IPR034660">
    <property type="entry name" value="DinB/YfiT-like"/>
</dbReference>
<accession>A0ABY6BMI7</accession>
<reference evidence="1" key="1">
    <citation type="submission" date="2022-09" db="EMBL/GenBank/DDBJ databases">
        <title>Tahibacter sp. nov., isolated from a fresh water.</title>
        <authorList>
            <person name="Baek J.H."/>
            <person name="Lee J.K."/>
            <person name="Kim J.M."/>
            <person name="Jeon C.O."/>
        </authorList>
    </citation>
    <scope>NUCLEOTIDE SEQUENCE</scope>
    <source>
        <strain evidence="1">W38</strain>
    </source>
</reference>
<dbReference type="PANTHER" id="PTHR36922:SF1">
    <property type="entry name" value="DUF1993 DOMAIN-CONTAINING PROTEIN"/>
    <property type="match status" value="1"/>
</dbReference>
<gene>
    <name evidence="1" type="ORF">N4264_09145</name>
</gene>
<evidence type="ECO:0000313" key="1">
    <source>
        <dbReference type="EMBL" id="UXI69776.1"/>
    </source>
</evidence>
<evidence type="ECO:0000313" key="2">
    <source>
        <dbReference type="Proteomes" id="UP001064632"/>
    </source>
</evidence>
<protein>
    <submittedName>
        <fullName evidence="1">DUF1993 domain-containing protein</fullName>
    </submittedName>
</protein>
<dbReference type="Gene3D" id="1.20.120.450">
    <property type="entry name" value="dinb family like domain"/>
    <property type="match status" value="1"/>
</dbReference>
<dbReference type="Proteomes" id="UP001064632">
    <property type="component" value="Chromosome"/>
</dbReference>
<dbReference type="InterPro" id="IPR018531">
    <property type="entry name" value="DUF1993"/>
</dbReference>
<dbReference type="PANTHER" id="PTHR36922">
    <property type="entry name" value="BLL2446 PROTEIN"/>
    <property type="match status" value="1"/>
</dbReference>
<dbReference type="RefSeq" id="WP_261696729.1">
    <property type="nucleotide sequence ID" value="NZ_CP104694.1"/>
</dbReference>